<feature type="transmembrane region" description="Helical" evidence="1">
    <location>
        <begin position="48"/>
        <end position="70"/>
    </location>
</feature>
<dbReference type="AlphaFoldDB" id="A0A285MXR5"/>
<dbReference type="InterPro" id="IPR007349">
    <property type="entry name" value="DUF418"/>
</dbReference>
<evidence type="ECO:0000256" key="1">
    <source>
        <dbReference type="SAM" id="Phobius"/>
    </source>
</evidence>
<keyword evidence="5" id="KW-1185">Reference proteome</keyword>
<keyword evidence="1" id="KW-0472">Membrane</keyword>
<sequence length="358" mass="40579">MKERIIGIDVARSLAIIGMIIVNFKIAFGDHGNPFLKSFVQLFEGKAAAIFVVLAGIGIAFMSNSALANNNLSKLRLTRTKILKRALFLFVIGLLYTPIWEADILHFYGIYMLVALLVLGRSSKMVFWSGLSLVFIYPILLSVINYDINWDFQTFEYYNFWTIHGFLTNLFVNGFHPVIPWAAFMLIGLWYGKQDLGNSKFINRSIGISLSIFLMTLVLSKLSIFILAEGNPVMENDLKQILGTSPMPPLPFYMLTSGSFSIFMISLCIVLAKKFKKSPIIQLLKKTGQLALTFYVAHVVIGMMIIYIPDPTKMGGYTINFSFIYALVFSFLCIVFAHFWTKFHKVGPLEWVMRSITK</sequence>
<accession>A0A285MXR5</accession>
<gene>
    <name evidence="4" type="ORF">SAMN06265377_3815</name>
</gene>
<feature type="transmembrane region" description="Helical" evidence="1">
    <location>
        <begin position="166"/>
        <end position="191"/>
    </location>
</feature>
<protein>
    <submittedName>
        <fullName evidence="4">Uncharacterized membrane protein YeiB</fullName>
    </submittedName>
</protein>
<dbReference type="Proteomes" id="UP000219048">
    <property type="component" value="Unassembled WGS sequence"/>
</dbReference>
<feature type="transmembrane region" description="Helical" evidence="1">
    <location>
        <begin position="82"/>
        <end position="99"/>
    </location>
</feature>
<proteinExistence type="predicted"/>
<feature type="transmembrane region" description="Helical" evidence="1">
    <location>
        <begin position="105"/>
        <end position="120"/>
    </location>
</feature>
<dbReference type="Pfam" id="PF07786">
    <property type="entry name" value="HGSNAT_cat"/>
    <property type="match status" value="1"/>
</dbReference>
<dbReference type="PANTHER" id="PTHR30590">
    <property type="entry name" value="INNER MEMBRANE PROTEIN"/>
    <property type="match status" value="1"/>
</dbReference>
<name>A0A285MXR5_9FLAO</name>
<organism evidence="4 5">
    <name type="scientific">Flagellimonas pacifica</name>
    <dbReference type="NCBI Taxonomy" id="1247520"/>
    <lineage>
        <taxon>Bacteria</taxon>
        <taxon>Pseudomonadati</taxon>
        <taxon>Bacteroidota</taxon>
        <taxon>Flavobacteriia</taxon>
        <taxon>Flavobacteriales</taxon>
        <taxon>Flavobacteriaceae</taxon>
        <taxon>Flagellimonas</taxon>
    </lineage>
</organism>
<evidence type="ECO:0000259" key="3">
    <source>
        <dbReference type="Pfam" id="PF07786"/>
    </source>
</evidence>
<feature type="domain" description="Heparan-alpha-glucosaminide N-acetyltransferase catalytic" evidence="3">
    <location>
        <begin position="4"/>
        <end position="198"/>
    </location>
</feature>
<feature type="domain" description="DUF418" evidence="2">
    <location>
        <begin position="251"/>
        <end position="357"/>
    </location>
</feature>
<dbReference type="OrthoDB" id="9807744at2"/>
<dbReference type="Pfam" id="PF04235">
    <property type="entry name" value="DUF418"/>
    <property type="match status" value="1"/>
</dbReference>
<evidence type="ECO:0000259" key="2">
    <source>
        <dbReference type="Pfam" id="PF04235"/>
    </source>
</evidence>
<evidence type="ECO:0000313" key="4">
    <source>
        <dbReference type="EMBL" id="SNZ01964.1"/>
    </source>
</evidence>
<feature type="transmembrane region" description="Helical" evidence="1">
    <location>
        <begin position="127"/>
        <end position="146"/>
    </location>
</feature>
<feature type="transmembrane region" description="Helical" evidence="1">
    <location>
        <begin position="250"/>
        <end position="272"/>
    </location>
</feature>
<feature type="transmembrane region" description="Helical" evidence="1">
    <location>
        <begin position="12"/>
        <end position="28"/>
    </location>
</feature>
<dbReference type="InterPro" id="IPR052529">
    <property type="entry name" value="Bact_Transport_Assoc"/>
</dbReference>
<feature type="transmembrane region" description="Helical" evidence="1">
    <location>
        <begin position="212"/>
        <end position="230"/>
    </location>
</feature>
<dbReference type="RefSeq" id="WP_097047400.1">
    <property type="nucleotide sequence ID" value="NZ_OBEH01000008.1"/>
</dbReference>
<reference evidence="5" key="1">
    <citation type="submission" date="2017-09" db="EMBL/GenBank/DDBJ databases">
        <authorList>
            <person name="Varghese N."/>
            <person name="Submissions S."/>
        </authorList>
    </citation>
    <scope>NUCLEOTIDE SEQUENCE [LARGE SCALE GENOMIC DNA]</scope>
    <source>
        <strain evidence="5">DSM 25885</strain>
    </source>
</reference>
<evidence type="ECO:0000313" key="5">
    <source>
        <dbReference type="Proteomes" id="UP000219048"/>
    </source>
</evidence>
<feature type="transmembrane region" description="Helical" evidence="1">
    <location>
        <begin position="292"/>
        <end position="309"/>
    </location>
</feature>
<keyword evidence="1" id="KW-1133">Transmembrane helix</keyword>
<dbReference type="PANTHER" id="PTHR30590:SF3">
    <property type="entry name" value="HYPOTHETICAL MEMBRANE SPANNING PROTEIN"/>
    <property type="match status" value="1"/>
</dbReference>
<feature type="transmembrane region" description="Helical" evidence="1">
    <location>
        <begin position="321"/>
        <end position="340"/>
    </location>
</feature>
<dbReference type="EMBL" id="OBEH01000008">
    <property type="protein sequence ID" value="SNZ01964.1"/>
    <property type="molecule type" value="Genomic_DNA"/>
</dbReference>
<dbReference type="InterPro" id="IPR012429">
    <property type="entry name" value="HGSNAT_cat"/>
</dbReference>
<keyword evidence="1" id="KW-0812">Transmembrane</keyword>